<keyword evidence="3" id="KW-1185">Reference proteome</keyword>
<comment type="caution">
    <text evidence="2">The sequence shown here is derived from an EMBL/GenBank/DDBJ whole genome shotgun (WGS) entry which is preliminary data.</text>
</comment>
<name>A0AAD9SVC8_9HELO</name>
<protein>
    <recommendedName>
        <fullName evidence="4">Late sexual development protein</fullName>
    </recommendedName>
</protein>
<evidence type="ECO:0000256" key="1">
    <source>
        <dbReference type="SAM" id="SignalP"/>
    </source>
</evidence>
<feature type="signal peptide" evidence="1">
    <location>
        <begin position="1"/>
        <end position="21"/>
    </location>
</feature>
<evidence type="ECO:0000313" key="2">
    <source>
        <dbReference type="EMBL" id="KAK2623804.1"/>
    </source>
</evidence>
<dbReference type="Proteomes" id="UP001285354">
    <property type="component" value="Unassembled WGS sequence"/>
</dbReference>
<keyword evidence="1" id="KW-0732">Signal</keyword>
<dbReference type="AlphaFoldDB" id="A0AAD9SVC8"/>
<gene>
    <name evidence="2" type="ORF">QTJ16_006985</name>
</gene>
<sequence>MLSLLLPASLLGLSYLTLSAAAPFTFSSNPTGNNFPNPSAQQILDIQRQARGSLPNGAPPARVTNDTLTSLRLIAFNEMFEVAYFTSLLNNITTNVPGYTFSNPTERASVLATLTAVQAQEELHVLNANGALAHFNQAPIQPCQYAFPVTDFPSAIALAATFTDVVLGTLQDVATQFAASGDGGLIRGLTSVIGQEGEQNGFYRVVQNKIPSALPFLTTSTREFAFSALNQDFVVPGSCDAANMASIALPVFGALTVETPSVEARGQMLDFSIGLQPTKGAIWTAQVGSAYEGLSVVYVNQQNTPVVQPMANVRVTAEKVLFQANFPYDASSFGNGLTLAVLARSDGMLGDLKGVADATVFGPGLIEIN</sequence>
<proteinExistence type="predicted"/>
<evidence type="ECO:0008006" key="4">
    <source>
        <dbReference type="Google" id="ProtNLM"/>
    </source>
</evidence>
<organism evidence="2 3">
    <name type="scientific">Diplocarpon rosae</name>
    <dbReference type="NCBI Taxonomy" id="946125"/>
    <lineage>
        <taxon>Eukaryota</taxon>
        <taxon>Fungi</taxon>
        <taxon>Dikarya</taxon>
        <taxon>Ascomycota</taxon>
        <taxon>Pezizomycotina</taxon>
        <taxon>Leotiomycetes</taxon>
        <taxon>Helotiales</taxon>
        <taxon>Drepanopezizaceae</taxon>
        <taxon>Diplocarpon</taxon>
    </lineage>
</organism>
<reference evidence="2" key="1">
    <citation type="submission" date="2023-06" db="EMBL/GenBank/DDBJ databases">
        <title>Draft genome of Marssonina rosae.</title>
        <authorList>
            <person name="Cheng Q."/>
        </authorList>
    </citation>
    <scope>NUCLEOTIDE SEQUENCE</scope>
    <source>
        <strain evidence="2">R4</strain>
    </source>
</reference>
<feature type="chain" id="PRO_5042159574" description="Late sexual development protein" evidence="1">
    <location>
        <begin position="22"/>
        <end position="369"/>
    </location>
</feature>
<accession>A0AAD9SVC8</accession>
<evidence type="ECO:0000313" key="3">
    <source>
        <dbReference type="Proteomes" id="UP001285354"/>
    </source>
</evidence>
<dbReference type="EMBL" id="JAUBYV010000012">
    <property type="protein sequence ID" value="KAK2623804.1"/>
    <property type="molecule type" value="Genomic_DNA"/>
</dbReference>